<dbReference type="WBParaSite" id="scaffold9747_cov177.g14230">
    <property type="protein sequence ID" value="scaffold9747_cov177.g14230"/>
    <property type="gene ID" value="scaffold9747_cov177.g14230"/>
</dbReference>
<feature type="repeat" description="ANK" evidence="3">
    <location>
        <begin position="259"/>
        <end position="281"/>
    </location>
</feature>
<evidence type="ECO:0000256" key="3">
    <source>
        <dbReference type="PROSITE-ProRule" id="PRU00023"/>
    </source>
</evidence>
<protein>
    <submittedName>
        <fullName evidence="5">ANK_REP_REGION domain-containing protein</fullName>
    </submittedName>
</protein>
<evidence type="ECO:0000256" key="1">
    <source>
        <dbReference type="ARBA" id="ARBA00022737"/>
    </source>
</evidence>
<dbReference type="SMART" id="SM00248">
    <property type="entry name" value="ANK"/>
    <property type="match status" value="11"/>
</dbReference>
<dbReference type="PROSITE" id="PS50297">
    <property type="entry name" value="ANK_REP_REGION"/>
    <property type="match status" value="2"/>
</dbReference>
<dbReference type="AlphaFoldDB" id="A0A915N9C5"/>
<reference evidence="5" key="1">
    <citation type="submission" date="2022-11" db="UniProtKB">
        <authorList>
            <consortium name="WormBaseParasite"/>
        </authorList>
    </citation>
    <scope>IDENTIFICATION</scope>
</reference>
<name>A0A915N9C5_MELJA</name>
<keyword evidence="1" id="KW-0677">Repeat</keyword>
<evidence type="ECO:0000313" key="4">
    <source>
        <dbReference type="Proteomes" id="UP000887561"/>
    </source>
</evidence>
<dbReference type="Pfam" id="PF12796">
    <property type="entry name" value="Ank_2"/>
    <property type="match status" value="4"/>
</dbReference>
<evidence type="ECO:0000256" key="2">
    <source>
        <dbReference type="ARBA" id="ARBA00023043"/>
    </source>
</evidence>
<dbReference type="InterPro" id="IPR002110">
    <property type="entry name" value="Ankyrin_rpt"/>
</dbReference>
<dbReference type="Proteomes" id="UP000887561">
    <property type="component" value="Unplaced"/>
</dbReference>
<dbReference type="Pfam" id="PF13606">
    <property type="entry name" value="Ank_3"/>
    <property type="match status" value="1"/>
</dbReference>
<keyword evidence="4" id="KW-1185">Reference proteome</keyword>
<dbReference type="PROSITE" id="PS50088">
    <property type="entry name" value="ANK_REPEAT"/>
    <property type="match status" value="2"/>
</dbReference>
<evidence type="ECO:0000313" key="5">
    <source>
        <dbReference type="WBParaSite" id="scaffold9747_cov177.g14230"/>
    </source>
</evidence>
<feature type="repeat" description="ANK" evidence="3">
    <location>
        <begin position="189"/>
        <end position="210"/>
    </location>
</feature>
<accession>A0A915N9C5</accession>
<proteinExistence type="predicted"/>
<keyword evidence="2 3" id="KW-0040">ANK repeat</keyword>
<dbReference type="Gene3D" id="1.25.40.20">
    <property type="entry name" value="Ankyrin repeat-containing domain"/>
    <property type="match status" value="3"/>
</dbReference>
<sequence length="565" mass="62239">CPCEALAERVLAGESPAQVHRWALHNQPPKFLRQLIRCLAPPSVVQSEALIGQFSHSANQLWATAGMAVPAGDNDDGQFGKFSFDSLERSKPAANAVQCCEHKPFWGIPLANIKDSKGQNPLHLAVQRQATNSVQELLQLLPRDKILEKDLKGINSLHLAATQKSSKILKLLLEILESEDLQLKSIDKEGMTPLHLAAAAGSEQCCELLLAPNWRLPVDSRDNLGRTPLHLAAWCRVGTNVVKLLMAKKSIAATARDQQGWTPLHIAVMANNRPLLEKLLEAMGPAGAQYAVLYDRTEIAKLLTIQAGATNDTRDRFNVTPAHYAAACGSISTLKAVLCDREGQQQPVDSEGRTPFMWAVIGQNEKLVLQMLSNKTRASQLLACKDHFKRNCLHLAALRGGVEMCKLLVASNNTLNVETDENGATPEHLAAGQGNIELVLWFGYQRGHLSPPLDGMDRTPFFYACLGGQVSTVEAMVNKIIFKKIPQIFSIFYLQSLHITPEHIDNLGRSALHCAVISGSLNCVKALIESKLYFNINLADNNNKTPLDIAKEYKMVEIIRYLERK</sequence>
<organism evidence="4 5">
    <name type="scientific">Meloidogyne javanica</name>
    <name type="common">Root-knot nematode worm</name>
    <dbReference type="NCBI Taxonomy" id="6303"/>
    <lineage>
        <taxon>Eukaryota</taxon>
        <taxon>Metazoa</taxon>
        <taxon>Ecdysozoa</taxon>
        <taxon>Nematoda</taxon>
        <taxon>Chromadorea</taxon>
        <taxon>Rhabditida</taxon>
        <taxon>Tylenchina</taxon>
        <taxon>Tylenchomorpha</taxon>
        <taxon>Tylenchoidea</taxon>
        <taxon>Meloidogynidae</taxon>
        <taxon>Meloidogyninae</taxon>
        <taxon>Meloidogyne</taxon>
        <taxon>Meloidogyne incognita group</taxon>
    </lineage>
</organism>
<dbReference type="PANTHER" id="PTHR24198:SF165">
    <property type="entry name" value="ANKYRIN REPEAT-CONTAINING PROTEIN-RELATED"/>
    <property type="match status" value="1"/>
</dbReference>
<dbReference type="SUPFAM" id="SSF48403">
    <property type="entry name" value="Ankyrin repeat"/>
    <property type="match status" value="2"/>
</dbReference>
<dbReference type="InterPro" id="IPR036770">
    <property type="entry name" value="Ankyrin_rpt-contain_sf"/>
</dbReference>
<dbReference type="PANTHER" id="PTHR24198">
    <property type="entry name" value="ANKYRIN REPEAT AND PROTEIN KINASE DOMAIN-CONTAINING PROTEIN"/>
    <property type="match status" value="1"/>
</dbReference>